<feature type="repeat" description="Solcar" evidence="5">
    <location>
        <begin position="177"/>
        <end position="262"/>
    </location>
</feature>
<comment type="caution">
    <text evidence="8">The sequence shown here is derived from an EMBL/GenBank/DDBJ whole genome shotgun (WGS) entry which is preliminary data.</text>
</comment>
<feature type="transmembrane region" description="Helical" evidence="7">
    <location>
        <begin position="143"/>
        <end position="162"/>
    </location>
</feature>
<keyword evidence="3" id="KW-0677">Repeat</keyword>
<evidence type="ECO:0000313" key="9">
    <source>
        <dbReference type="Proteomes" id="UP001237642"/>
    </source>
</evidence>
<reference evidence="8" key="1">
    <citation type="submission" date="2023-02" db="EMBL/GenBank/DDBJ databases">
        <title>Genome of toxic invasive species Heracleum sosnowskyi carries increased number of genes despite the absence of recent whole-genome duplications.</title>
        <authorList>
            <person name="Schelkunov M."/>
            <person name="Shtratnikova V."/>
            <person name="Makarenko M."/>
            <person name="Klepikova A."/>
            <person name="Omelchenko D."/>
            <person name="Novikova G."/>
            <person name="Obukhova E."/>
            <person name="Bogdanov V."/>
            <person name="Penin A."/>
            <person name="Logacheva M."/>
        </authorList>
    </citation>
    <scope>NUCLEOTIDE SEQUENCE</scope>
    <source>
        <strain evidence="8">Hsosn_3</strain>
        <tissue evidence="8">Leaf</tissue>
    </source>
</reference>
<dbReference type="PANTHER" id="PTHR24089">
    <property type="entry name" value="SOLUTE CARRIER FAMILY 25"/>
    <property type="match status" value="1"/>
</dbReference>
<evidence type="ECO:0000256" key="6">
    <source>
        <dbReference type="RuleBase" id="RU000488"/>
    </source>
</evidence>
<keyword evidence="7" id="KW-1133">Transmembrane helix</keyword>
<dbReference type="SUPFAM" id="SSF103506">
    <property type="entry name" value="Mitochondrial carrier"/>
    <property type="match status" value="1"/>
</dbReference>
<dbReference type="Pfam" id="PF00153">
    <property type="entry name" value="Mito_carr"/>
    <property type="match status" value="1"/>
</dbReference>
<evidence type="ECO:0000256" key="7">
    <source>
        <dbReference type="SAM" id="Phobius"/>
    </source>
</evidence>
<feature type="transmembrane region" description="Helical" evidence="7">
    <location>
        <begin position="238"/>
        <end position="256"/>
    </location>
</feature>
<sequence length="360" mass="39859">MSTEAPLSTRTLFVSELPITVFFKPRSKTRVTVLLWTLERCRGGVRSADCRLPSADCLLTLVYCQLRRLQQCQTYNPRMRMRLRWEILMKGYDAIAGSLLDNPPVVVADNKRIIRFKTRRGRGAMNTTKHLWAGAVPAMLSRFLLSISIFHFYFLISLAAFYPISAILEISGKKKETTNIERFISGAAAGVTATVLCLPLETIRTKLVAPGGEALGGVIGAFCHVVQTEGFFSLYKGLLPSILSMAPSAAVFYGVYDMLKSAYLHSPEGRTRIRNMKQQGQELNIWEQLELGPVRTLLHGAISVERGGVPALFAGLVPSLLQKLFDVLLLLLKMERKSPDSTSQTSKAASVGLIYDAIDD</sequence>
<evidence type="ECO:0000256" key="4">
    <source>
        <dbReference type="ARBA" id="ARBA00023136"/>
    </source>
</evidence>
<keyword evidence="4 5" id="KW-0472">Membrane</keyword>
<reference evidence="8" key="2">
    <citation type="submission" date="2023-05" db="EMBL/GenBank/DDBJ databases">
        <authorList>
            <person name="Schelkunov M.I."/>
        </authorList>
    </citation>
    <scope>NUCLEOTIDE SEQUENCE</scope>
    <source>
        <strain evidence="8">Hsosn_3</strain>
        <tissue evidence="8">Leaf</tissue>
    </source>
</reference>
<evidence type="ECO:0000313" key="8">
    <source>
        <dbReference type="EMBL" id="KAK1405216.1"/>
    </source>
</evidence>
<feature type="transmembrane region" description="Helical" evidence="7">
    <location>
        <begin position="183"/>
        <end position="201"/>
    </location>
</feature>
<evidence type="ECO:0000256" key="2">
    <source>
        <dbReference type="ARBA" id="ARBA00022692"/>
    </source>
</evidence>
<evidence type="ECO:0000256" key="3">
    <source>
        <dbReference type="ARBA" id="ARBA00022737"/>
    </source>
</evidence>
<accession>A0AAD8JKA6</accession>
<comment type="subcellular location">
    <subcellularLocation>
        <location evidence="1">Membrane</location>
        <topology evidence="1">Multi-pass membrane protein</topology>
    </subcellularLocation>
</comment>
<keyword evidence="6" id="KW-0813">Transport</keyword>
<comment type="similarity">
    <text evidence="6">Belongs to the mitochondrial carrier (TC 2.A.29) family.</text>
</comment>
<keyword evidence="2 5" id="KW-0812">Transmembrane</keyword>
<dbReference type="GO" id="GO:0016020">
    <property type="term" value="C:membrane"/>
    <property type="evidence" value="ECO:0007669"/>
    <property type="project" value="UniProtKB-SubCell"/>
</dbReference>
<gene>
    <name evidence="8" type="ORF">POM88_004821</name>
</gene>
<proteinExistence type="inferred from homology"/>
<organism evidence="8 9">
    <name type="scientific">Heracleum sosnowskyi</name>
    <dbReference type="NCBI Taxonomy" id="360622"/>
    <lineage>
        <taxon>Eukaryota</taxon>
        <taxon>Viridiplantae</taxon>
        <taxon>Streptophyta</taxon>
        <taxon>Embryophyta</taxon>
        <taxon>Tracheophyta</taxon>
        <taxon>Spermatophyta</taxon>
        <taxon>Magnoliopsida</taxon>
        <taxon>eudicotyledons</taxon>
        <taxon>Gunneridae</taxon>
        <taxon>Pentapetalae</taxon>
        <taxon>asterids</taxon>
        <taxon>campanulids</taxon>
        <taxon>Apiales</taxon>
        <taxon>Apiaceae</taxon>
        <taxon>Apioideae</taxon>
        <taxon>apioid superclade</taxon>
        <taxon>Tordylieae</taxon>
        <taxon>Tordyliinae</taxon>
        <taxon>Heracleum</taxon>
    </lineage>
</organism>
<evidence type="ECO:0000256" key="5">
    <source>
        <dbReference type="PROSITE-ProRule" id="PRU00282"/>
    </source>
</evidence>
<dbReference type="Gene3D" id="1.50.40.10">
    <property type="entry name" value="Mitochondrial carrier domain"/>
    <property type="match status" value="1"/>
</dbReference>
<dbReference type="PROSITE" id="PS50920">
    <property type="entry name" value="SOLCAR"/>
    <property type="match status" value="1"/>
</dbReference>
<dbReference type="InterPro" id="IPR018108">
    <property type="entry name" value="MCP_transmembrane"/>
</dbReference>
<dbReference type="AlphaFoldDB" id="A0AAD8JKA6"/>
<dbReference type="Proteomes" id="UP001237642">
    <property type="component" value="Unassembled WGS sequence"/>
</dbReference>
<dbReference type="InterPro" id="IPR023395">
    <property type="entry name" value="MCP_dom_sf"/>
</dbReference>
<evidence type="ECO:0000256" key="1">
    <source>
        <dbReference type="ARBA" id="ARBA00004141"/>
    </source>
</evidence>
<protein>
    <recommendedName>
        <fullName evidence="10">Mitochondrial adenine nucleotide transporter BTL3</fullName>
    </recommendedName>
</protein>
<name>A0AAD8JKA6_9APIA</name>
<keyword evidence="9" id="KW-1185">Reference proteome</keyword>
<dbReference type="EMBL" id="JAUIZM010000001">
    <property type="protein sequence ID" value="KAK1405216.1"/>
    <property type="molecule type" value="Genomic_DNA"/>
</dbReference>
<evidence type="ECO:0008006" key="10">
    <source>
        <dbReference type="Google" id="ProtNLM"/>
    </source>
</evidence>